<name>A0A1Y2IK15_TRAC3</name>
<protein>
    <recommendedName>
        <fullName evidence="1">F-box domain-containing protein</fullName>
    </recommendedName>
</protein>
<dbReference type="OrthoDB" id="2921803at2759"/>
<dbReference type="EMBL" id="KZ084111">
    <property type="protein sequence ID" value="OSD01487.1"/>
    <property type="molecule type" value="Genomic_DNA"/>
</dbReference>
<dbReference type="Pfam" id="PF12937">
    <property type="entry name" value="F-box-like"/>
    <property type="match status" value="1"/>
</dbReference>
<evidence type="ECO:0000259" key="1">
    <source>
        <dbReference type="Pfam" id="PF12937"/>
    </source>
</evidence>
<dbReference type="Proteomes" id="UP000193067">
    <property type="component" value="Unassembled WGS sequence"/>
</dbReference>
<evidence type="ECO:0000313" key="3">
    <source>
        <dbReference type="Proteomes" id="UP000193067"/>
    </source>
</evidence>
<feature type="domain" description="F-box" evidence="1">
    <location>
        <begin position="11"/>
        <end position="50"/>
    </location>
</feature>
<evidence type="ECO:0000313" key="2">
    <source>
        <dbReference type="EMBL" id="OSD01487.1"/>
    </source>
</evidence>
<reference evidence="2 3" key="1">
    <citation type="journal article" date="2015" name="Biotechnol. Biofuels">
        <title>Enhanced degradation of softwood versus hardwood by the white-rot fungus Pycnoporus coccineus.</title>
        <authorList>
            <person name="Couturier M."/>
            <person name="Navarro D."/>
            <person name="Chevret D."/>
            <person name="Henrissat B."/>
            <person name="Piumi F."/>
            <person name="Ruiz-Duenas F.J."/>
            <person name="Martinez A.T."/>
            <person name="Grigoriev I.V."/>
            <person name="Riley R."/>
            <person name="Lipzen A."/>
            <person name="Berrin J.G."/>
            <person name="Master E.R."/>
            <person name="Rosso M.N."/>
        </authorList>
    </citation>
    <scope>NUCLEOTIDE SEQUENCE [LARGE SCALE GENOMIC DNA]</scope>
    <source>
        <strain evidence="2 3">BRFM310</strain>
    </source>
</reference>
<organism evidence="2 3">
    <name type="scientific">Trametes coccinea (strain BRFM310)</name>
    <name type="common">Pycnoporus coccineus</name>
    <dbReference type="NCBI Taxonomy" id="1353009"/>
    <lineage>
        <taxon>Eukaryota</taxon>
        <taxon>Fungi</taxon>
        <taxon>Dikarya</taxon>
        <taxon>Basidiomycota</taxon>
        <taxon>Agaricomycotina</taxon>
        <taxon>Agaricomycetes</taxon>
        <taxon>Polyporales</taxon>
        <taxon>Polyporaceae</taxon>
        <taxon>Trametes</taxon>
    </lineage>
</organism>
<sequence>MASISTSGGIQGLPQEVFHIILDYLGNNKTVLRNCSLVCRSWLQASRPRLFSIVSLYACERRLIGFQQFLDTHPDIAGHVRSLMLRHPMDEQSSGTDGPPEASITPRTLVRTAKRLPRLRECQFYFVHIVPSRPPDAADATPEDTHDGTESRLDLSVFHIFGSSHQETSPLLELLSCFRMDRLELELVTFVQEPEALTHLPRHVRRIEVRDIWADLDTADDEPIAILPPLASALAPGILQAFHCSWKDWDGCAVVGAFLHDVGSTILELALNMSVASWVEDLGSYNAKHGVA</sequence>
<keyword evidence="3" id="KW-1185">Reference proteome</keyword>
<proteinExistence type="predicted"/>
<dbReference type="InterPro" id="IPR001810">
    <property type="entry name" value="F-box_dom"/>
</dbReference>
<dbReference type="Gene3D" id="1.20.1280.50">
    <property type="match status" value="1"/>
</dbReference>
<accession>A0A1Y2IK15</accession>
<dbReference type="AlphaFoldDB" id="A0A1Y2IK15"/>
<gene>
    <name evidence="2" type="ORF">PYCCODRAFT_522469</name>
</gene>
<dbReference type="SUPFAM" id="SSF81383">
    <property type="entry name" value="F-box domain"/>
    <property type="match status" value="1"/>
</dbReference>
<dbReference type="InterPro" id="IPR036047">
    <property type="entry name" value="F-box-like_dom_sf"/>
</dbReference>